<dbReference type="InterPro" id="IPR004686">
    <property type="entry name" value="Mtc"/>
</dbReference>
<evidence type="ECO:0000256" key="1">
    <source>
        <dbReference type="ARBA" id="ARBA00004225"/>
    </source>
</evidence>
<sequence length="217" mass="23425">IQAEIQKSKSLLEALGPRNTEQKADEQKVIEAAKLCEASVHPDSGQVLPLLLRPPAYLFLGAPLAVAALFPHRTVASAFLFQLPFQTYNAGFTLVHRNRSLQEGKSQHPLYLSASIVYLSCMGAAPALAMKRLGIRSPASHIFFGRILPTPLYALLGGLSVLLMRYPEVEQEVQVVDQEGNVVGTSNKAAQKAVQETALSRAALLGVTALIPSLMSR</sequence>
<name>A0A8J6BJU9_ELECQ</name>
<accession>A0A8J6BJU9</accession>
<dbReference type="OrthoDB" id="6608471at2759"/>
<keyword evidence="11" id="KW-1185">Reference proteome</keyword>
<evidence type="ECO:0008006" key="12">
    <source>
        <dbReference type="Google" id="ProtNLM"/>
    </source>
</evidence>
<evidence type="ECO:0000256" key="3">
    <source>
        <dbReference type="ARBA" id="ARBA00022448"/>
    </source>
</evidence>
<feature type="non-terminal residue" evidence="10">
    <location>
        <position position="1"/>
    </location>
</feature>
<evidence type="ECO:0000256" key="2">
    <source>
        <dbReference type="ARBA" id="ARBA00005974"/>
    </source>
</evidence>
<comment type="caution">
    <text evidence="10">The sequence shown here is derived from an EMBL/GenBank/DDBJ whole genome shotgun (WGS) entry which is preliminary data.</text>
</comment>
<evidence type="ECO:0000256" key="8">
    <source>
        <dbReference type="ARBA" id="ARBA00023136"/>
    </source>
</evidence>
<reference evidence="10" key="1">
    <citation type="thesis" date="2020" institute="ProQuest LLC" country="789 East Eisenhower Parkway, Ann Arbor, MI, USA">
        <title>Comparative Genomics and Chromosome Evolution.</title>
        <authorList>
            <person name="Mudd A.B."/>
        </authorList>
    </citation>
    <scope>NUCLEOTIDE SEQUENCE</scope>
    <source>
        <strain evidence="10">HN-11 Male</strain>
        <tissue evidence="10">Kidney and liver</tissue>
    </source>
</reference>
<comment type="similarity">
    <text evidence="2">Belongs to the sideroflexin family.</text>
</comment>
<protein>
    <recommendedName>
        <fullName evidence="12">Sideroflexin 4</fullName>
    </recommendedName>
</protein>
<dbReference type="PANTHER" id="PTHR11153:SF3">
    <property type="entry name" value="SIDEROFLEXIN-4"/>
    <property type="match status" value="1"/>
</dbReference>
<dbReference type="AlphaFoldDB" id="A0A8J6BJU9"/>
<dbReference type="PANTHER" id="PTHR11153">
    <property type="entry name" value="SIDEROFLEXIN"/>
    <property type="match status" value="1"/>
</dbReference>
<keyword evidence="3" id="KW-0813">Transport</keyword>
<evidence type="ECO:0000256" key="6">
    <source>
        <dbReference type="ARBA" id="ARBA00022989"/>
    </source>
</evidence>
<feature type="transmembrane region" description="Helical" evidence="9">
    <location>
        <begin position="142"/>
        <end position="164"/>
    </location>
</feature>
<keyword evidence="4 9" id="KW-0812">Transmembrane</keyword>
<proteinExistence type="inferred from homology"/>
<gene>
    <name evidence="10" type="ORF">GDO78_020465</name>
</gene>
<evidence type="ECO:0000313" key="11">
    <source>
        <dbReference type="Proteomes" id="UP000770717"/>
    </source>
</evidence>
<comment type="subcellular location">
    <subcellularLocation>
        <location evidence="1">Mitochondrion membrane</location>
        <topology evidence="1">Multi-pass membrane protein</topology>
    </subcellularLocation>
</comment>
<dbReference type="GO" id="GO:0006865">
    <property type="term" value="P:amino acid transport"/>
    <property type="evidence" value="ECO:0007669"/>
    <property type="project" value="UniProtKB-KW"/>
</dbReference>
<keyword evidence="5" id="KW-0029">Amino-acid transport</keyword>
<dbReference type="GO" id="GO:0015075">
    <property type="term" value="F:monoatomic ion transmembrane transporter activity"/>
    <property type="evidence" value="ECO:0007669"/>
    <property type="project" value="InterPro"/>
</dbReference>
<evidence type="ECO:0000256" key="5">
    <source>
        <dbReference type="ARBA" id="ARBA00022970"/>
    </source>
</evidence>
<dbReference type="EMBL" id="WNTK01005062">
    <property type="protein sequence ID" value="KAG9464118.1"/>
    <property type="molecule type" value="Genomic_DNA"/>
</dbReference>
<dbReference type="Proteomes" id="UP000770717">
    <property type="component" value="Unassembled WGS sequence"/>
</dbReference>
<evidence type="ECO:0000313" key="10">
    <source>
        <dbReference type="EMBL" id="KAG9464118.1"/>
    </source>
</evidence>
<dbReference type="GO" id="GO:0005743">
    <property type="term" value="C:mitochondrial inner membrane"/>
    <property type="evidence" value="ECO:0007669"/>
    <property type="project" value="TreeGrafter"/>
</dbReference>
<dbReference type="Pfam" id="PF03820">
    <property type="entry name" value="SFXNs"/>
    <property type="match status" value="1"/>
</dbReference>
<keyword evidence="8 9" id="KW-0472">Membrane</keyword>
<keyword evidence="6 9" id="KW-1133">Transmembrane helix</keyword>
<organism evidence="10 11">
    <name type="scientific">Eleutherodactylus coqui</name>
    <name type="common">Puerto Rican coqui</name>
    <dbReference type="NCBI Taxonomy" id="57060"/>
    <lineage>
        <taxon>Eukaryota</taxon>
        <taxon>Metazoa</taxon>
        <taxon>Chordata</taxon>
        <taxon>Craniata</taxon>
        <taxon>Vertebrata</taxon>
        <taxon>Euteleostomi</taxon>
        <taxon>Amphibia</taxon>
        <taxon>Batrachia</taxon>
        <taxon>Anura</taxon>
        <taxon>Neobatrachia</taxon>
        <taxon>Hyloidea</taxon>
        <taxon>Eleutherodactylidae</taxon>
        <taxon>Eleutherodactylinae</taxon>
        <taxon>Eleutherodactylus</taxon>
        <taxon>Eleutherodactylus</taxon>
    </lineage>
</organism>
<feature type="transmembrane region" description="Helical" evidence="9">
    <location>
        <begin position="110"/>
        <end position="130"/>
    </location>
</feature>
<evidence type="ECO:0000256" key="9">
    <source>
        <dbReference type="SAM" id="Phobius"/>
    </source>
</evidence>
<keyword evidence="7" id="KW-0496">Mitochondrion</keyword>
<evidence type="ECO:0000256" key="4">
    <source>
        <dbReference type="ARBA" id="ARBA00022692"/>
    </source>
</evidence>
<evidence type="ECO:0000256" key="7">
    <source>
        <dbReference type="ARBA" id="ARBA00023128"/>
    </source>
</evidence>
<dbReference type="GO" id="GO:1990542">
    <property type="term" value="P:mitochondrial transmembrane transport"/>
    <property type="evidence" value="ECO:0007669"/>
    <property type="project" value="TreeGrafter"/>
</dbReference>